<accession>A0A0M0I5X4</accession>
<name>A0A0M0I5X4_9VIBR</name>
<feature type="region of interest" description="Disordered" evidence="1">
    <location>
        <begin position="73"/>
        <end position="97"/>
    </location>
</feature>
<gene>
    <name evidence="3" type="ORF">AKJ31_01385</name>
</gene>
<dbReference type="STRING" id="171383.AKJ31_01385"/>
<dbReference type="PATRIC" id="fig|171383.3.peg.284"/>
<reference evidence="4" key="1">
    <citation type="submission" date="2015-08" db="EMBL/GenBank/DDBJ databases">
        <title>Vibrio galatheae sp. nov., a novel member of the Vibrionaceae family isolated from the Solomon Islands.</title>
        <authorList>
            <person name="Giubergia S."/>
            <person name="Machado H."/>
            <person name="Mateiu R.V."/>
            <person name="Gram L."/>
        </authorList>
    </citation>
    <scope>NUCLEOTIDE SEQUENCE [LARGE SCALE GENOMIC DNA]</scope>
    <source>
        <strain evidence="4">DSM 19134</strain>
    </source>
</reference>
<proteinExistence type="predicted"/>
<dbReference type="EMBL" id="LHPI01000001">
    <property type="protein sequence ID" value="KOO09709.1"/>
    <property type="molecule type" value="Genomic_DNA"/>
</dbReference>
<dbReference type="OrthoDB" id="3239452at2"/>
<keyword evidence="2" id="KW-0472">Membrane</keyword>
<protein>
    <submittedName>
        <fullName evidence="3">ATPase</fullName>
    </submittedName>
</protein>
<feature type="transmembrane region" description="Helical" evidence="2">
    <location>
        <begin position="447"/>
        <end position="467"/>
    </location>
</feature>
<keyword evidence="2" id="KW-1133">Transmembrane helix</keyword>
<organism evidence="3 4">
    <name type="scientific">Vibrio hepatarius</name>
    <dbReference type="NCBI Taxonomy" id="171383"/>
    <lineage>
        <taxon>Bacteria</taxon>
        <taxon>Pseudomonadati</taxon>
        <taxon>Pseudomonadota</taxon>
        <taxon>Gammaproteobacteria</taxon>
        <taxon>Vibrionales</taxon>
        <taxon>Vibrionaceae</taxon>
        <taxon>Vibrio</taxon>
        <taxon>Vibrio oreintalis group</taxon>
    </lineage>
</organism>
<dbReference type="Proteomes" id="UP000037530">
    <property type="component" value="Unassembled WGS sequence"/>
</dbReference>
<comment type="caution">
    <text evidence="3">The sequence shown here is derived from an EMBL/GenBank/DDBJ whole genome shotgun (WGS) entry which is preliminary data.</text>
</comment>
<dbReference type="RefSeq" id="WP_053407968.1">
    <property type="nucleotide sequence ID" value="NZ_LHPI01000001.1"/>
</dbReference>
<evidence type="ECO:0000256" key="1">
    <source>
        <dbReference type="SAM" id="MobiDB-lite"/>
    </source>
</evidence>
<feature type="region of interest" description="Disordered" evidence="1">
    <location>
        <begin position="204"/>
        <end position="230"/>
    </location>
</feature>
<evidence type="ECO:0000313" key="4">
    <source>
        <dbReference type="Proteomes" id="UP000037530"/>
    </source>
</evidence>
<evidence type="ECO:0000313" key="3">
    <source>
        <dbReference type="EMBL" id="KOO09709.1"/>
    </source>
</evidence>
<sequence length="568" mass="64779">MSGTNTQNFRLVDELNKTVTKSLVTTFGLDFLLFEDKKGGDVATIHNARQHQKGDTDIYMSDSVQQDYANRGDYKPIKRDANGNIMTDGKGRHKKEDLYHSHPSYKAKGKEDKKQQQGGELVDEYRGKTMSSEEQRQLDHIISSHEVHDDAGRVLAGLSGVELANQDSNFQSTHNYINNLKSDHSMDDFLTTVVPKTIENKRKSIEKDRQRLESMPTETKQQRHEKRQLESKIAKKNEHIEVLESIDEDKMREADKKARQEYDKQINFTYYTSSKFFKSTAMESGKAGLKMGVRQALGLVLAEVWFELKDAIPQALKDTEDNFTLEKFLEKLKATAQNIWNRVKVRFKDILDEFKNGALAGALSSLSTTIMNIFFTTQKLIGKLLRETWSSLVSAAKILFFNPENLGPGALAREVTRILSTGVAVAMGVMFNQQLASLMTFPLGTELASFVSAVATGLMTIGITYFLDHSQLMQKVWDYLDLFKSKTKRTLEYFQKVNAELDRYLIELSRIEFNLSPEELMRFASSLESISCEHERSLMLSKEISKREIEVPFESNNLDSTRAWLMSL</sequence>
<evidence type="ECO:0000256" key="2">
    <source>
        <dbReference type="SAM" id="Phobius"/>
    </source>
</evidence>
<keyword evidence="4" id="KW-1185">Reference proteome</keyword>
<dbReference type="AlphaFoldDB" id="A0A0M0I5X4"/>
<keyword evidence="2" id="KW-0812">Transmembrane</keyword>